<feature type="domain" description="C1q" evidence="5">
    <location>
        <begin position="104"/>
        <end position="244"/>
    </location>
</feature>
<comment type="subcellular location">
    <subcellularLocation>
        <location evidence="1">Secreted</location>
    </subcellularLocation>
</comment>
<keyword evidence="3" id="KW-0732">Signal</keyword>
<evidence type="ECO:0000256" key="1">
    <source>
        <dbReference type="ARBA" id="ARBA00004613"/>
    </source>
</evidence>
<proteinExistence type="predicted"/>
<evidence type="ECO:0000259" key="5">
    <source>
        <dbReference type="PROSITE" id="PS50871"/>
    </source>
</evidence>
<dbReference type="GO" id="GO:0005576">
    <property type="term" value="C:extracellular region"/>
    <property type="evidence" value="ECO:0007669"/>
    <property type="project" value="UniProtKB-SubCell"/>
</dbReference>
<dbReference type="Gene3D" id="2.60.120.40">
    <property type="match status" value="1"/>
</dbReference>
<dbReference type="PANTHER" id="PTHR22923">
    <property type="entry name" value="CEREBELLIN-RELATED"/>
    <property type="match status" value="1"/>
</dbReference>
<reference evidence="7" key="1">
    <citation type="submission" date="2024-04" db="EMBL/GenBank/DDBJ databases">
        <title>Salinicola lusitanus LLJ914,a marine bacterium isolated from the Okinawa Trough.</title>
        <authorList>
            <person name="Li J."/>
        </authorList>
    </citation>
    <scope>NUCLEOTIDE SEQUENCE [LARGE SCALE GENOMIC DNA]</scope>
</reference>
<dbReference type="Pfam" id="PF00386">
    <property type="entry name" value="C1q"/>
    <property type="match status" value="1"/>
</dbReference>
<evidence type="ECO:0000313" key="7">
    <source>
        <dbReference type="Proteomes" id="UP001460270"/>
    </source>
</evidence>
<evidence type="ECO:0000256" key="4">
    <source>
        <dbReference type="SAM" id="MobiDB-lite"/>
    </source>
</evidence>
<protein>
    <recommendedName>
        <fullName evidence="5">C1q domain-containing protein</fullName>
    </recommendedName>
</protein>
<dbReference type="SMART" id="SM00110">
    <property type="entry name" value="C1Q"/>
    <property type="match status" value="1"/>
</dbReference>
<dbReference type="PRINTS" id="PR00007">
    <property type="entry name" value="COMPLEMNTC1Q"/>
</dbReference>
<organism evidence="6 7">
    <name type="scientific">Mugilogobius chulae</name>
    <name type="common">yellowstripe goby</name>
    <dbReference type="NCBI Taxonomy" id="88201"/>
    <lineage>
        <taxon>Eukaryota</taxon>
        <taxon>Metazoa</taxon>
        <taxon>Chordata</taxon>
        <taxon>Craniata</taxon>
        <taxon>Vertebrata</taxon>
        <taxon>Euteleostomi</taxon>
        <taxon>Actinopterygii</taxon>
        <taxon>Neopterygii</taxon>
        <taxon>Teleostei</taxon>
        <taxon>Neoteleostei</taxon>
        <taxon>Acanthomorphata</taxon>
        <taxon>Gobiaria</taxon>
        <taxon>Gobiiformes</taxon>
        <taxon>Gobioidei</taxon>
        <taxon>Gobiidae</taxon>
        <taxon>Gobionellinae</taxon>
        <taxon>Mugilogobius</taxon>
    </lineage>
</organism>
<keyword evidence="7" id="KW-1185">Reference proteome</keyword>
<feature type="compositionally biased region" description="Basic and acidic residues" evidence="4">
    <location>
        <begin position="14"/>
        <end position="27"/>
    </location>
</feature>
<dbReference type="PANTHER" id="PTHR22923:SF102">
    <property type="entry name" value="CEREBELLIN 13-RELATED"/>
    <property type="match status" value="1"/>
</dbReference>
<evidence type="ECO:0000313" key="6">
    <source>
        <dbReference type="EMBL" id="KAK7939934.1"/>
    </source>
</evidence>
<comment type="caution">
    <text evidence="6">The sequence shown here is derived from an EMBL/GenBank/DDBJ whole genome shotgun (WGS) entry which is preliminary data.</text>
</comment>
<keyword evidence="2" id="KW-0964">Secreted</keyword>
<evidence type="ECO:0000256" key="2">
    <source>
        <dbReference type="ARBA" id="ARBA00022525"/>
    </source>
</evidence>
<sequence>MFFSPLCYTSHTGFENRERERERESASKSRKLVRRTSSTNMMQSAVLLFLIGGALSETQLSPNEDKPAQCCDASVGALMMKVANLMYKMTQMEKELTELKSITQGTPKVAFSAALYETGSGDTGPFNTATPLKYKKVFANFGSNYNPATGIFTAAVKGVYFFRFTMFNNLNPTPNSVLILRKNEEQIVSLWDLSGTDANDTGSNAAVLSLEAGDSVHVELMANRRVYDDQAHYNTFTGFLLFTI</sequence>
<dbReference type="Proteomes" id="UP001460270">
    <property type="component" value="Unassembled WGS sequence"/>
</dbReference>
<dbReference type="InterPro" id="IPR050822">
    <property type="entry name" value="Cerebellin_Synaptic_Org"/>
</dbReference>
<name>A0AAW0PZ27_9GOBI</name>
<dbReference type="InterPro" id="IPR001073">
    <property type="entry name" value="C1q_dom"/>
</dbReference>
<dbReference type="InterPro" id="IPR008983">
    <property type="entry name" value="Tumour_necrosis_fac-like_dom"/>
</dbReference>
<dbReference type="EMBL" id="JBBPFD010000002">
    <property type="protein sequence ID" value="KAK7939934.1"/>
    <property type="molecule type" value="Genomic_DNA"/>
</dbReference>
<dbReference type="AlphaFoldDB" id="A0AAW0PZ27"/>
<dbReference type="SUPFAM" id="SSF49842">
    <property type="entry name" value="TNF-like"/>
    <property type="match status" value="1"/>
</dbReference>
<evidence type="ECO:0000256" key="3">
    <source>
        <dbReference type="ARBA" id="ARBA00022729"/>
    </source>
</evidence>
<feature type="region of interest" description="Disordered" evidence="4">
    <location>
        <begin position="14"/>
        <end position="37"/>
    </location>
</feature>
<dbReference type="PROSITE" id="PS50871">
    <property type="entry name" value="C1Q"/>
    <property type="match status" value="1"/>
</dbReference>
<accession>A0AAW0PZ27</accession>
<gene>
    <name evidence="6" type="ORF">WMY93_003260</name>
</gene>